<dbReference type="Pfam" id="PF12437">
    <property type="entry name" value="GSIII_N"/>
    <property type="match status" value="1"/>
</dbReference>
<dbReference type="AlphaFoldDB" id="A0A0U1L355"/>
<dbReference type="SUPFAM" id="SSF55931">
    <property type="entry name" value="Glutamine synthetase/guanido kinase"/>
    <property type="match status" value="1"/>
</dbReference>
<feature type="domain" description="GS catalytic" evidence="4">
    <location>
        <begin position="156"/>
        <end position="586"/>
    </location>
</feature>
<sequence>MSNLGEIFGSNVFNDAVMKERLPKATYKALQKTITDGLPLDPAVADVVASIMKDWALEKGATHFTHWFQPMTGITAEKHDAFIAPTANGKVIMEFSGKELIKGEPDASSFPSGGIRATFEARGYTAWDCTSPAFIKDDSLCIPTAFCSYTGEALDKKTPLLRSMEALSKQALRVLKALGNTTTSKVITTVGPEQEYFIVDKKTFEQRKDLIFTGRTLFGAKPPKGQELEDHYFGSIKERISAYMKELDEELWKLGIAAKTKHNEVAPAQHELAPIFCTTNIATDHNQLTMDIMKKVALRQDLVCLLHEKPFAGINGSGKHNNWSMATDDGMNLLEPGSTPHDNKQFLVFLCSVIKAVDEYAGLLRVSAANPGNDHRLGANEAPPAIISIFLGEQLQDILEQIEKGGATSSKTGGHMEIGVTTLPALPKDATDRNRTSPFAFTGNKFEFRMCPSSASIAEPNFILNTIVAEVLSEVANRLETAKDVCAEVKAILTEYVTKHKNVVFNGNGYSDEWVAEAERRGLPNIKTTVEATKALIDEKNLAVMEKHGVLSRVEMESRYEIALENYIKTINIEALTMIEMAKRQILPAVIKFATTLAKSITTIKATGIAADLTAQTELLTEVSSLTAALKKNIAVLEEAVDKASNAHGEAYEQAALFRFDVFEKMDALRKVADTLETLVDKDVWPMPTYGDLLFNL</sequence>
<dbReference type="PROSITE" id="PS51986">
    <property type="entry name" value="GS_BETA_GRASP"/>
    <property type="match status" value="1"/>
</dbReference>
<dbReference type="Gene3D" id="1.20.120.1560">
    <property type="match status" value="1"/>
</dbReference>
<protein>
    <submittedName>
        <fullName evidence="5">Glutamine synthetase type III, GlnN</fullName>
        <ecNumber evidence="5">6.3.1.2</ecNumber>
    </submittedName>
</protein>
<dbReference type="SMART" id="SM01230">
    <property type="entry name" value="Gln-synt_C"/>
    <property type="match status" value="1"/>
</dbReference>
<dbReference type="InterPro" id="IPR052725">
    <property type="entry name" value="GS_Type-3"/>
</dbReference>
<dbReference type="InterPro" id="IPR008146">
    <property type="entry name" value="Gln_synth_cat_dom"/>
</dbReference>
<evidence type="ECO:0000313" key="5">
    <source>
        <dbReference type="EMBL" id="CQR73945.1"/>
    </source>
</evidence>
<dbReference type="Pfam" id="PF18318">
    <property type="entry name" value="Gln-synt_C-ter"/>
    <property type="match status" value="1"/>
</dbReference>
<dbReference type="GO" id="GO:0006542">
    <property type="term" value="P:glutamine biosynthetic process"/>
    <property type="evidence" value="ECO:0007669"/>
    <property type="project" value="InterPro"/>
</dbReference>
<dbReference type="PROSITE" id="PS51987">
    <property type="entry name" value="GS_CATALYTIC"/>
    <property type="match status" value="1"/>
</dbReference>
<evidence type="ECO:0000259" key="4">
    <source>
        <dbReference type="PROSITE" id="PS51987"/>
    </source>
</evidence>
<gene>
    <name evidence="5" type="ORF">SpAn4DRAFT_0407</name>
</gene>
<organism evidence="5 6">
    <name type="scientific">Sporomusa ovata</name>
    <dbReference type="NCBI Taxonomy" id="2378"/>
    <lineage>
        <taxon>Bacteria</taxon>
        <taxon>Bacillati</taxon>
        <taxon>Bacillota</taxon>
        <taxon>Negativicutes</taxon>
        <taxon>Selenomonadales</taxon>
        <taxon>Sporomusaceae</taxon>
        <taxon>Sporomusa</taxon>
    </lineage>
</organism>
<dbReference type="Gene3D" id="3.30.590.10">
    <property type="entry name" value="Glutamine synthetase/guanido kinase, catalytic domain"/>
    <property type="match status" value="1"/>
</dbReference>
<evidence type="ECO:0000256" key="1">
    <source>
        <dbReference type="PROSITE-ProRule" id="PRU01330"/>
    </source>
</evidence>
<dbReference type="PROSITE" id="PS00181">
    <property type="entry name" value="GLNA_ATP"/>
    <property type="match status" value="1"/>
</dbReference>
<evidence type="ECO:0000256" key="2">
    <source>
        <dbReference type="RuleBase" id="RU000384"/>
    </source>
</evidence>
<accession>A0A0U1L355</accession>
<keyword evidence="6" id="KW-1185">Reference proteome</keyword>
<evidence type="ECO:0000313" key="6">
    <source>
        <dbReference type="Proteomes" id="UP000049855"/>
    </source>
</evidence>
<proteinExistence type="inferred from homology"/>
<feature type="domain" description="GS beta-grasp" evidence="3">
    <location>
        <begin position="62"/>
        <end position="151"/>
    </location>
</feature>
<dbReference type="EMBL" id="CTRP01000014">
    <property type="protein sequence ID" value="CQR73945.1"/>
    <property type="molecule type" value="Genomic_DNA"/>
</dbReference>
<dbReference type="Pfam" id="PF00120">
    <property type="entry name" value="Gln-synt_C"/>
    <property type="match status" value="1"/>
</dbReference>
<dbReference type="InterPro" id="IPR022147">
    <property type="entry name" value="GSIII_N"/>
</dbReference>
<dbReference type="PANTHER" id="PTHR42974:SF1">
    <property type="entry name" value="TYPE-3 GLUTAMINE SYNTHETASE"/>
    <property type="match status" value="1"/>
</dbReference>
<dbReference type="RefSeq" id="WP_021169947.1">
    <property type="nucleotide sequence ID" value="NZ_CTRP01000014.1"/>
</dbReference>
<dbReference type="InterPro" id="IPR040577">
    <property type="entry name" value="Gln-synt_C"/>
</dbReference>
<dbReference type="InterPro" id="IPR014746">
    <property type="entry name" value="Gln_synth/guanido_kin_cat_dom"/>
</dbReference>
<dbReference type="InterPro" id="IPR027303">
    <property type="entry name" value="Gln_synth_gly_rich_site"/>
</dbReference>
<name>A0A0U1L355_9FIRM</name>
<reference evidence="6" key="1">
    <citation type="submission" date="2015-03" db="EMBL/GenBank/DDBJ databases">
        <authorList>
            <person name="Nijsse Bart"/>
        </authorList>
    </citation>
    <scope>NUCLEOTIDE SEQUENCE [LARGE SCALE GENOMIC DNA]</scope>
</reference>
<dbReference type="Proteomes" id="UP000049855">
    <property type="component" value="Unassembled WGS sequence"/>
</dbReference>
<dbReference type="GO" id="GO:0004356">
    <property type="term" value="F:glutamine synthetase activity"/>
    <property type="evidence" value="ECO:0007669"/>
    <property type="project" value="UniProtKB-EC"/>
</dbReference>
<dbReference type="EC" id="6.3.1.2" evidence="5"/>
<keyword evidence="5" id="KW-0436">Ligase</keyword>
<comment type="similarity">
    <text evidence="1 2">Belongs to the glutamine synthetase family.</text>
</comment>
<dbReference type="InterPro" id="IPR008147">
    <property type="entry name" value="Gln_synt_N"/>
</dbReference>
<dbReference type="PANTHER" id="PTHR42974">
    <property type="entry name" value="GLUTAMINE SYNTHETASE"/>
    <property type="match status" value="1"/>
</dbReference>
<evidence type="ECO:0000259" key="3">
    <source>
        <dbReference type="PROSITE" id="PS51986"/>
    </source>
</evidence>